<dbReference type="PANTHER" id="PTHR38886">
    <property type="entry name" value="SESA DOMAIN-CONTAINING PROTEIN"/>
    <property type="match status" value="1"/>
</dbReference>
<keyword evidence="3" id="KW-1185">Reference proteome</keyword>
<name>A0ABR4JRG2_9EURO</name>
<dbReference type="EMBL" id="JBFXLR010000050">
    <property type="protein sequence ID" value="KAL2842628.1"/>
    <property type="molecule type" value="Genomic_DNA"/>
</dbReference>
<evidence type="ECO:0008006" key="4">
    <source>
        <dbReference type="Google" id="ProtNLM"/>
    </source>
</evidence>
<gene>
    <name evidence="2" type="ORF">BJX68DRAFT_166512</name>
</gene>
<feature type="signal peptide" evidence="1">
    <location>
        <begin position="1"/>
        <end position="25"/>
    </location>
</feature>
<dbReference type="GeneID" id="98152129"/>
<evidence type="ECO:0000313" key="2">
    <source>
        <dbReference type="EMBL" id="KAL2842628.1"/>
    </source>
</evidence>
<dbReference type="PANTHER" id="PTHR38886:SF1">
    <property type="entry name" value="NACHT-NTPASE AND P-LOOP NTPASES N-TERMINAL DOMAIN-CONTAINING PROTEIN"/>
    <property type="match status" value="1"/>
</dbReference>
<keyword evidence="1" id="KW-0732">Signal</keyword>
<evidence type="ECO:0000256" key="1">
    <source>
        <dbReference type="SAM" id="SignalP"/>
    </source>
</evidence>
<reference evidence="2 3" key="1">
    <citation type="submission" date="2024-07" db="EMBL/GenBank/DDBJ databases">
        <title>Section-level genome sequencing and comparative genomics of Aspergillus sections Usti and Cavernicolus.</title>
        <authorList>
            <consortium name="Lawrence Berkeley National Laboratory"/>
            <person name="Nybo J.L."/>
            <person name="Vesth T.C."/>
            <person name="Theobald S."/>
            <person name="Frisvad J.C."/>
            <person name="Larsen T.O."/>
            <person name="Kjaerboelling I."/>
            <person name="Rothschild-Mancinelli K."/>
            <person name="Lyhne E.K."/>
            <person name="Kogle M.E."/>
            <person name="Barry K."/>
            <person name="Clum A."/>
            <person name="Na H."/>
            <person name="Ledsgaard L."/>
            <person name="Lin J."/>
            <person name="Lipzen A."/>
            <person name="Kuo A."/>
            <person name="Riley R."/>
            <person name="Mondo S."/>
            <person name="LaButti K."/>
            <person name="Haridas S."/>
            <person name="Pangalinan J."/>
            <person name="Salamov A.A."/>
            <person name="Simmons B.A."/>
            <person name="Magnuson J.K."/>
            <person name="Chen J."/>
            <person name="Drula E."/>
            <person name="Henrissat B."/>
            <person name="Wiebenga A."/>
            <person name="Lubbers R.J."/>
            <person name="Gomes A.C."/>
            <person name="Macurrencykelacurrency M.R."/>
            <person name="Stajich J."/>
            <person name="Grigoriev I.V."/>
            <person name="Mortensen U.H."/>
            <person name="De vries R.P."/>
            <person name="Baker S.E."/>
            <person name="Andersen M.R."/>
        </authorList>
    </citation>
    <scope>NUCLEOTIDE SEQUENCE [LARGE SCALE GENOMIC DNA]</scope>
    <source>
        <strain evidence="2 3">CBS 756.74</strain>
    </source>
</reference>
<accession>A0ABR4JRG2</accession>
<protein>
    <recommendedName>
        <fullName evidence="4">Fungal N-terminal domain-containing protein</fullName>
    </recommendedName>
</protein>
<sequence length="217" mass="24508">MAPAFGFSVGDFIAVAALIWRLSQALNEASEDSKLFREIQLELSAFRDVVIQLEYAMKDGAAASKDQVDRTRAVFSRMERGMNEFNKHTENYKGGGRVDEEGTRGIASIKRRVQWTFFGKKQVGQFREALRSYTIILNLIMQSLTNQALRDLRQEVQSGTLGLGQRMQTNTALITSHIDTALSEPWDQKPVRFQDAIGRRYPVPLEVCGTFEVLSLL</sequence>
<dbReference type="RefSeq" id="XP_070895194.1">
    <property type="nucleotide sequence ID" value="XM_071036965.1"/>
</dbReference>
<feature type="chain" id="PRO_5046226534" description="Fungal N-terminal domain-containing protein" evidence="1">
    <location>
        <begin position="26"/>
        <end position="217"/>
    </location>
</feature>
<proteinExistence type="predicted"/>
<organism evidence="2 3">
    <name type="scientific">Aspergillus pseudodeflectus</name>
    <dbReference type="NCBI Taxonomy" id="176178"/>
    <lineage>
        <taxon>Eukaryota</taxon>
        <taxon>Fungi</taxon>
        <taxon>Dikarya</taxon>
        <taxon>Ascomycota</taxon>
        <taxon>Pezizomycotina</taxon>
        <taxon>Eurotiomycetes</taxon>
        <taxon>Eurotiomycetidae</taxon>
        <taxon>Eurotiales</taxon>
        <taxon>Aspergillaceae</taxon>
        <taxon>Aspergillus</taxon>
        <taxon>Aspergillus subgen. Nidulantes</taxon>
    </lineage>
</organism>
<dbReference type="Proteomes" id="UP001610444">
    <property type="component" value="Unassembled WGS sequence"/>
</dbReference>
<evidence type="ECO:0000313" key="3">
    <source>
        <dbReference type="Proteomes" id="UP001610444"/>
    </source>
</evidence>
<comment type="caution">
    <text evidence="2">The sequence shown here is derived from an EMBL/GenBank/DDBJ whole genome shotgun (WGS) entry which is preliminary data.</text>
</comment>